<proteinExistence type="predicted"/>
<comment type="caution">
    <text evidence="1">The sequence shown here is derived from an EMBL/GenBank/DDBJ whole genome shotgun (WGS) entry which is preliminary data.</text>
</comment>
<dbReference type="Proteomes" id="UP000494206">
    <property type="component" value="Unassembled WGS sequence"/>
</dbReference>
<name>A0A8S1FAL2_9PELO</name>
<protein>
    <submittedName>
        <fullName evidence="1">Uncharacterized protein</fullName>
    </submittedName>
</protein>
<organism evidence="1 2">
    <name type="scientific">Caenorhabditis bovis</name>
    <dbReference type="NCBI Taxonomy" id="2654633"/>
    <lineage>
        <taxon>Eukaryota</taxon>
        <taxon>Metazoa</taxon>
        <taxon>Ecdysozoa</taxon>
        <taxon>Nematoda</taxon>
        <taxon>Chromadorea</taxon>
        <taxon>Rhabditida</taxon>
        <taxon>Rhabditina</taxon>
        <taxon>Rhabditomorpha</taxon>
        <taxon>Rhabditoidea</taxon>
        <taxon>Rhabditidae</taxon>
        <taxon>Peloderinae</taxon>
        <taxon>Caenorhabditis</taxon>
    </lineage>
</organism>
<sequence>MTATNEFGDGGGGGFVNFINEIGQNRNILINMFNAVQTQGIPRWIVEVRHAITHNHMPDLDKLREATKFCHQWLLRRFWQQDVGNAMNMGRSESPPTGLVSQEIAFESRFSKHLQQFKSWRDKNGHTVDLKKPLTWEIQQLCEDMAIQPERFFYTLTKPGFLILTPKQLKEAKIETSRDDSFTIPERVQLYWQPILVMIFDNKMTPEFLCAILNRLRNIDCCEKTRDQLLAIFREIAISYVNANIFNEEELTKVFDSMILVPTMIARSVFELFMEKMTSLSRKRRKQILKMLDISNMGVEEPPTTQDESFYTVEDIQNLLKKDRLARTQNSSSRFELCDPNDWKYLPFGISPGQDVRTFSLLITDDILSKLNS</sequence>
<dbReference type="PANTHER" id="PTHR15002:SF0">
    <property type="entry name" value="RIBOSOMAL BIOGENESIS PROTEIN LAS1L"/>
    <property type="match status" value="1"/>
</dbReference>
<dbReference type="OrthoDB" id="10263222at2759"/>
<dbReference type="InterPro" id="IPR007174">
    <property type="entry name" value="Las1"/>
</dbReference>
<dbReference type="GO" id="GO:0030687">
    <property type="term" value="C:preribosome, large subunit precursor"/>
    <property type="evidence" value="ECO:0007669"/>
    <property type="project" value="TreeGrafter"/>
</dbReference>
<gene>
    <name evidence="1" type="ORF">CBOVIS_LOCUS10376</name>
</gene>
<dbReference type="EMBL" id="CADEPM010000007">
    <property type="protein sequence ID" value="CAB3408617.1"/>
    <property type="molecule type" value="Genomic_DNA"/>
</dbReference>
<dbReference type="GO" id="GO:0000460">
    <property type="term" value="P:maturation of 5.8S rRNA"/>
    <property type="evidence" value="ECO:0007669"/>
    <property type="project" value="TreeGrafter"/>
</dbReference>
<dbReference type="Pfam" id="PF04031">
    <property type="entry name" value="Las1"/>
    <property type="match status" value="1"/>
</dbReference>
<accession>A0A8S1FAL2</accession>
<dbReference type="AlphaFoldDB" id="A0A8S1FAL2"/>
<dbReference type="GO" id="GO:0000470">
    <property type="term" value="P:maturation of LSU-rRNA"/>
    <property type="evidence" value="ECO:0007669"/>
    <property type="project" value="TreeGrafter"/>
</dbReference>
<dbReference type="GO" id="GO:0090730">
    <property type="term" value="C:Las1 complex"/>
    <property type="evidence" value="ECO:0007669"/>
    <property type="project" value="InterPro"/>
</dbReference>
<reference evidence="1 2" key="1">
    <citation type="submission" date="2020-04" db="EMBL/GenBank/DDBJ databases">
        <authorList>
            <person name="Laetsch R D."/>
            <person name="Stevens L."/>
            <person name="Kumar S."/>
            <person name="Blaxter L. M."/>
        </authorList>
    </citation>
    <scope>NUCLEOTIDE SEQUENCE [LARGE SCALE GENOMIC DNA]</scope>
</reference>
<evidence type="ECO:0000313" key="1">
    <source>
        <dbReference type="EMBL" id="CAB3408617.1"/>
    </source>
</evidence>
<evidence type="ECO:0000313" key="2">
    <source>
        <dbReference type="Proteomes" id="UP000494206"/>
    </source>
</evidence>
<dbReference type="GO" id="GO:0004519">
    <property type="term" value="F:endonuclease activity"/>
    <property type="evidence" value="ECO:0007669"/>
    <property type="project" value="InterPro"/>
</dbReference>
<keyword evidence="2" id="KW-1185">Reference proteome</keyword>
<dbReference type="PANTHER" id="PTHR15002">
    <property type="entry name" value="RIBOSOMAL BIOGENESIS PROTEIN LAS1L"/>
    <property type="match status" value="1"/>
</dbReference>